<sequence>MEFIHCTRIRKQQSILRKCREDLAVRKTSFTEFPIETLIGKGPNGGDPKISDVQFDASTSVNLCTPSPTLSFDSGEDNPMNELFNCIEMNEKLECQKSHVLDQENSIIDNPVILQGLELYEYMLVEPCQNLEIRSDVVCTDDASLVIPPPQKMDISPNLQTSELAIGDIEDTIEATKPLISSPHSMEKFEYDHVLKSSSNQSICPPSFELLDQSDMDVCDKIQPSFVAKSPLRLMNNSRPKYSTPYTYSKSNLILDRCRRGSVDIQAVG</sequence>
<evidence type="ECO:0000313" key="1">
    <source>
        <dbReference type="EMBL" id="KMZ59554.1"/>
    </source>
</evidence>
<keyword evidence="2" id="KW-1185">Reference proteome</keyword>
<dbReference type="AlphaFoldDB" id="A0A0K9NS01"/>
<proteinExistence type="predicted"/>
<dbReference type="Proteomes" id="UP000036987">
    <property type="component" value="Unassembled WGS sequence"/>
</dbReference>
<reference evidence="2" key="1">
    <citation type="journal article" date="2016" name="Nature">
        <title>The genome of the seagrass Zostera marina reveals angiosperm adaptation to the sea.</title>
        <authorList>
            <person name="Olsen J.L."/>
            <person name="Rouze P."/>
            <person name="Verhelst B."/>
            <person name="Lin Y.-C."/>
            <person name="Bayer T."/>
            <person name="Collen J."/>
            <person name="Dattolo E."/>
            <person name="De Paoli E."/>
            <person name="Dittami S."/>
            <person name="Maumus F."/>
            <person name="Michel G."/>
            <person name="Kersting A."/>
            <person name="Lauritano C."/>
            <person name="Lohaus R."/>
            <person name="Toepel M."/>
            <person name="Tonon T."/>
            <person name="Vanneste K."/>
            <person name="Amirebrahimi M."/>
            <person name="Brakel J."/>
            <person name="Bostroem C."/>
            <person name="Chovatia M."/>
            <person name="Grimwood J."/>
            <person name="Jenkins J.W."/>
            <person name="Jueterbock A."/>
            <person name="Mraz A."/>
            <person name="Stam W.T."/>
            <person name="Tice H."/>
            <person name="Bornberg-Bauer E."/>
            <person name="Green P.J."/>
            <person name="Pearson G.A."/>
            <person name="Procaccini G."/>
            <person name="Duarte C.M."/>
            <person name="Schmutz J."/>
            <person name="Reusch T.B.H."/>
            <person name="Van de Peer Y."/>
        </authorList>
    </citation>
    <scope>NUCLEOTIDE SEQUENCE [LARGE SCALE GENOMIC DNA]</scope>
    <source>
        <strain evidence="2">cv. Finnish</strain>
    </source>
</reference>
<comment type="caution">
    <text evidence="1">The sequence shown here is derived from an EMBL/GenBank/DDBJ whole genome shotgun (WGS) entry which is preliminary data.</text>
</comment>
<protein>
    <submittedName>
        <fullName evidence="1">Uncharacterized protein</fullName>
    </submittedName>
</protein>
<gene>
    <name evidence="1" type="ORF">ZOSMA_67G00470</name>
</gene>
<organism evidence="1 2">
    <name type="scientific">Zostera marina</name>
    <name type="common">Eelgrass</name>
    <dbReference type="NCBI Taxonomy" id="29655"/>
    <lineage>
        <taxon>Eukaryota</taxon>
        <taxon>Viridiplantae</taxon>
        <taxon>Streptophyta</taxon>
        <taxon>Embryophyta</taxon>
        <taxon>Tracheophyta</taxon>
        <taxon>Spermatophyta</taxon>
        <taxon>Magnoliopsida</taxon>
        <taxon>Liliopsida</taxon>
        <taxon>Zosteraceae</taxon>
        <taxon>Zostera</taxon>
    </lineage>
</organism>
<dbReference type="EMBL" id="LFYR01001770">
    <property type="protein sequence ID" value="KMZ59554.1"/>
    <property type="molecule type" value="Genomic_DNA"/>
</dbReference>
<accession>A0A0K9NS01</accession>
<evidence type="ECO:0000313" key="2">
    <source>
        <dbReference type="Proteomes" id="UP000036987"/>
    </source>
</evidence>
<name>A0A0K9NS01_ZOSMR</name>